<reference evidence="2 3" key="1">
    <citation type="journal article" date="2015" name="Stand. Genomic Sci.">
        <title>Genomic Encyclopedia of Bacterial and Archaeal Type Strains, Phase III: the genomes of soil and plant-associated and newly described type strains.</title>
        <authorList>
            <person name="Whitman W.B."/>
            <person name="Woyke T."/>
            <person name="Klenk H.P."/>
            <person name="Zhou Y."/>
            <person name="Lilburn T.G."/>
            <person name="Beck B.J."/>
            <person name="De Vos P."/>
            <person name="Vandamme P."/>
            <person name="Eisen J.A."/>
            <person name="Garrity G."/>
            <person name="Hugenholtz P."/>
            <person name="Kyrpides N.C."/>
        </authorList>
    </citation>
    <scope>NUCLEOTIDE SEQUENCE [LARGE SCALE GENOMIC DNA]</scope>
    <source>
        <strain evidence="2 3">CGMCC 1.7271</strain>
    </source>
</reference>
<dbReference type="AlphaFoldDB" id="A0A562SPR8"/>
<keyword evidence="3" id="KW-1185">Reference proteome</keyword>
<comment type="caution">
    <text evidence="2">The sequence shown here is derived from an EMBL/GenBank/DDBJ whole genome shotgun (WGS) entry which is preliminary data.</text>
</comment>
<sequence length="284" mass="31886">MKTYGKTIRLFLSEGTPNGLTTAELSNWTGLGIKVPRIKVKDSSKRPEFQKPGIYILLGKDEANNEAAYIGEAEVIADRLNSHLATKEFWNEVVFFTSKDKYLNKASVKYLEHRLHDTAIKAERVKLLNGNTPTRSELSEAEQAELEEFLSNIKLLTSTLGHKLFEAIEDTLETTADNVTQLFYCKNAAGANATGSPSTEGFIVFKDSLFLKEHMTSVNESIRLEKAKMIEDGYFSIEGELLRLTRHYTFTSSSRAAAMVLGRSSNGRTEWKTEKGVMLKQLEE</sequence>
<accession>A0A562SPR8</accession>
<gene>
    <name evidence="2" type="ORF">IQ13_1383</name>
</gene>
<proteinExistence type="predicted"/>
<evidence type="ECO:0000259" key="1">
    <source>
        <dbReference type="Pfam" id="PF14267"/>
    </source>
</evidence>
<evidence type="ECO:0000313" key="2">
    <source>
        <dbReference type="EMBL" id="TWI83275.1"/>
    </source>
</evidence>
<evidence type="ECO:0000313" key="3">
    <source>
        <dbReference type="Proteomes" id="UP000316167"/>
    </source>
</evidence>
<dbReference type="RefSeq" id="WP_144885347.1">
    <property type="nucleotide sequence ID" value="NZ_VLLE01000003.1"/>
</dbReference>
<dbReference type="CDD" id="cd10447">
    <property type="entry name" value="GIY-YIG_unchar_2"/>
    <property type="match status" value="1"/>
</dbReference>
<dbReference type="Pfam" id="PF14267">
    <property type="entry name" value="DUF4357"/>
    <property type="match status" value="1"/>
</dbReference>
<dbReference type="EMBL" id="VLLE01000003">
    <property type="protein sequence ID" value="TWI83275.1"/>
    <property type="molecule type" value="Genomic_DNA"/>
</dbReference>
<protein>
    <submittedName>
        <fullName evidence="2">Uncharacterized protein DUF4357</fullName>
    </submittedName>
</protein>
<dbReference type="InterPro" id="IPR025579">
    <property type="entry name" value="DUF4357"/>
</dbReference>
<name>A0A562SPR8_9BACT</name>
<organism evidence="2 3">
    <name type="scientific">Lacibacter cauensis</name>
    <dbReference type="NCBI Taxonomy" id="510947"/>
    <lineage>
        <taxon>Bacteria</taxon>
        <taxon>Pseudomonadati</taxon>
        <taxon>Bacteroidota</taxon>
        <taxon>Chitinophagia</taxon>
        <taxon>Chitinophagales</taxon>
        <taxon>Chitinophagaceae</taxon>
        <taxon>Lacibacter</taxon>
    </lineage>
</organism>
<dbReference type="OrthoDB" id="2656488at2"/>
<dbReference type="Proteomes" id="UP000316167">
    <property type="component" value="Unassembled WGS sequence"/>
</dbReference>
<feature type="domain" description="DUF4357" evidence="1">
    <location>
        <begin position="227"/>
        <end position="279"/>
    </location>
</feature>